<dbReference type="EMBL" id="MU155202">
    <property type="protein sequence ID" value="KAF9480021.1"/>
    <property type="molecule type" value="Genomic_DNA"/>
</dbReference>
<evidence type="ECO:0000256" key="1">
    <source>
        <dbReference type="SAM" id="MobiDB-lite"/>
    </source>
</evidence>
<dbReference type="AlphaFoldDB" id="A0A9P6CU28"/>
<evidence type="ECO:0000313" key="3">
    <source>
        <dbReference type="Proteomes" id="UP000807469"/>
    </source>
</evidence>
<name>A0A9P6CU28_9AGAR</name>
<dbReference type="SUPFAM" id="SSF50494">
    <property type="entry name" value="Trypsin-like serine proteases"/>
    <property type="match status" value="1"/>
</dbReference>
<proteinExistence type="predicted"/>
<accession>A0A9P6CU28</accession>
<reference evidence="2" key="1">
    <citation type="submission" date="2020-11" db="EMBL/GenBank/DDBJ databases">
        <authorList>
            <consortium name="DOE Joint Genome Institute"/>
            <person name="Ahrendt S."/>
            <person name="Riley R."/>
            <person name="Andreopoulos W."/>
            <person name="Labutti K."/>
            <person name="Pangilinan J."/>
            <person name="Ruiz-Duenas F.J."/>
            <person name="Barrasa J.M."/>
            <person name="Sanchez-Garcia M."/>
            <person name="Camarero S."/>
            <person name="Miyauchi S."/>
            <person name="Serrano A."/>
            <person name="Linde D."/>
            <person name="Babiker R."/>
            <person name="Drula E."/>
            <person name="Ayuso-Fernandez I."/>
            <person name="Pacheco R."/>
            <person name="Padilla G."/>
            <person name="Ferreira P."/>
            <person name="Barriuso J."/>
            <person name="Kellner H."/>
            <person name="Castanera R."/>
            <person name="Alfaro M."/>
            <person name="Ramirez L."/>
            <person name="Pisabarro A.G."/>
            <person name="Kuo A."/>
            <person name="Tritt A."/>
            <person name="Lipzen A."/>
            <person name="He G."/>
            <person name="Yan M."/>
            <person name="Ng V."/>
            <person name="Cullen D."/>
            <person name="Martin F."/>
            <person name="Rosso M.-N."/>
            <person name="Henrissat B."/>
            <person name="Hibbett D."/>
            <person name="Martinez A.T."/>
            <person name="Grigoriev I.V."/>
        </authorList>
    </citation>
    <scope>NUCLEOTIDE SEQUENCE</scope>
    <source>
        <strain evidence="2">CIRM-BRFM 674</strain>
    </source>
</reference>
<dbReference type="Proteomes" id="UP000807469">
    <property type="component" value="Unassembled WGS sequence"/>
</dbReference>
<keyword evidence="3" id="KW-1185">Reference proteome</keyword>
<feature type="compositionally biased region" description="Polar residues" evidence="1">
    <location>
        <begin position="1"/>
        <end position="19"/>
    </location>
</feature>
<sequence>MAATNRNAVSLHGSFNHSGPPTAPLVPSPEEAKLRYYGIPSLPLFIARSSADPWVKPTGMDEYTTPSELRPVGKHRLCDVWDSGVAAAMDRYLMQHDVVYTSIDPVRIGLVTDPIAKVVIWVGIEPGSLSPERGIDVAVGLRAILLENDIEDVHVEIRASIITTSAKMYKPVPSIHPTDEFREKFATTLGITICAEDTPDIQGTATLFFTVSSKPNKLFLLTAKHVLFRVDEENIHYQYYGSGPRRNVLMMGTSGLETCIRAIESKIDNTQYAIGLLQLRLADVDRIEDPEDAERERECIQGRIGKQERDMAELEQFLVNVKTDWLDPKSRILGHIVLSPPLILASGKDGFTQDFAVIEVDTTKIDASNFIGNAIDLGTEVSRQTLSDWIRPHLANQNSFKFPVDRLLRFHGVLSIGEMQTPDPENIDSRGDPTIMILKRGLSTGLTVGCLNNIRSILRKPFKSMASTYSMEFAVLPRSYKSGSFSDEGDSGAAVVDGSGAVAGMLTSGGGSSDTSGVAIFKTEFEDWSCRLVCRQSINASVGE</sequence>
<dbReference type="OrthoDB" id="5424209at2759"/>
<dbReference type="InterPro" id="IPR009003">
    <property type="entry name" value="Peptidase_S1_PA"/>
</dbReference>
<protein>
    <submittedName>
        <fullName evidence="2">Uncharacterized protein</fullName>
    </submittedName>
</protein>
<feature type="region of interest" description="Disordered" evidence="1">
    <location>
        <begin position="1"/>
        <end position="23"/>
    </location>
</feature>
<comment type="caution">
    <text evidence="2">The sequence shown here is derived from an EMBL/GenBank/DDBJ whole genome shotgun (WGS) entry which is preliminary data.</text>
</comment>
<evidence type="ECO:0000313" key="2">
    <source>
        <dbReference type="EMBL" id="KAF9480021.1"/>
    </source>
</evidence>
<gene>
    <name evidence="2" type="ORF">BDN70DRAFT_857648</name>
</gene>
<organism evidence="2 3">
    <name type="scientific">Pholiota conissans</name>
    <dbReference type="NCBI Taxonomy" id="109636"/>
    <lineage>
        <taxon>Eukaryota</taxon>
        <taxon>Fungi</taxon>
        <taxon>Dikarya</taxon>
        <taxon>Basidiomycota</taxon>
        <taxon>Agaricomycotina</taxon>
        <taxon>Agaricomycetes</taxon>
        <taxon>Agaricomycetidae</taxon>
        <taxon>Agaricales</taxon>
        <taxon>Agaricineae</taxon>
        <taxon>Strophariaceae</taxon>
        <taxon>Pholiota</taxon>
    </lineage>
</organism>
<feature type="non-terminal residue" evidence="2">
    <location>
        <position position="544"/>
    </location>
</feature>